<accession>E3I2U9</accession>
<dbReference type="AlphaFoldDB" id="E3I2U9"/>
<proteinExistence type="predicted"/>
<dbReference type="Pfam" id="PF09582">
    <property type="entry name" value="AnfO_nitrog"/>
    <property type="match status" value="1"/>
</dbReference>
<dbReference type="HOGENOM" id="CLU_097520_0_0_5"/>
<evidence type="ECO:0000313" key="2">
    <source>
        <dbReference type="EMBL" id="ADP72544.1"/>
    </source>
</evidence>
<evidence type="ECO:0000256" key="1">
    <source>
        <dbReference type="SAM" id="MobiDB-lite"/>
    </source>
</evidence>
<sequence length="250" mass="27036">MKIAAYVNDDGELTSLYKKGRFRLYEGEAKTWRTIGDIPFEMSADASLPNVRETIETAATSFGECKVILSSEARGFFYSYFAELGVASWKSGETVLDALPTVEKGERAKAEAAANCASAHEGCNTGGCGSKGKKLVQLQPVTAAEPLIPAEDLGEGHFRFDLASELKKNPLLNSRQALIPILSQTPFETLEIICDHVPRWFMQRVAELDLDAAIVTLEPPAHGVKATVTRRPGCDTSRRRAPASLSGGCA</sequence>
<evidence type="ECO:0000313" key="3">
    <source>
        <dbReference type="Proteomes" id="UP000001399"/>
    </source>
</evidence>
<gene>
    <name evidence="2" type="ordered locus">Rvan_3359</name>
</gene>
<dbReference type="EMBL" id="CP002292">
    <property type="protein sequence ID" value="ADP72544.1"/>
    <property type="molecule type" value="Genomic_DNA"/>
</dbReference>
<protein>
    <submittedName>
        <fullName evidence="2">Fe-only nitrogenase accessory protein AnfO</fullName>
    </submittedName>
</protein>
<dbReference type="eggNOG" id="ENOG50308XE">
    <property type="taxonomic scope" value="Bacteria"/>
</dbReference>
<dbReference type="RefSeq" id="WP_013420902.1">
    <property type="nucleotide sequence ID" value="NC_014664.1"/>
</dbReference>
<dbReference type="STRING" id="648757.Rvan_3359"/>
<reference evidence="3" key="1">
    <citation type="journal article" date="2011" name="J. Bacteriol.">
        <title>Genome sequences of eight morphologically diverse alphaproteobacteria.</title>
        <authorList>
            <consortium name="US DOE Joint Genome Institute"/>
            <person name="Brown P.J."/>
            <person name="Kysela D.T."/>
            <person name="Buechlein A."/>
            <person name="Hemmerich C."/>
            <person name="Brun Y.V."/>
        </authorList>
    </citation>
    <scope>NUCLEOTIDE SEQUENCE [LARGE SCALE GENOMIC DNA]</scope>
    <source>
        <strain evidence="3">ATCC 17100 / ATH 3.1.1 / DSM 162 / LMG 4299</strain>
    </source>
</reference>
<name>E3I2U9_RHOVT</name>
<dbReference type="OrthoDB" id="200286at2"/>
<dbReference type="InterPro" id="IPR014287">
    <property type="entry name" value="Nase_Fe-Fe_AnfO"/>
</dbReference>
<keyword evidence="3" id="KW-1185">Reference proteome</keyword>
<organism evidence="2 3">
    <name type="scientific">Rhodomicrobium vannielii (strain ATCC 17100 / DSM 162 / LMG 4299 / NCIMB 10020 / ATH 3.1.1)</name>
    <dbReference type="NCBI Taxonomy" id="648757"/>
    <lineage>
        <taxon>Bacteria</taxon>
        <taxon>Pseudomonadati</taxon>
        <taxon>Pseudomonadota</taxon>
        <taxon>Alphaproteobacteria</taxon>
        <taxon>Hyphomicrobiales</taxon>
        <taxon>Hyphomicrobiaceae</taxon>
        <taxon>Rhodomicrobium</taxon>
    </lineage>
</organism>
<dbReference type="KEGG" id="rva:Rvan_3359"/>
<dbReference type="Proteomes" id="UP000001399">
    <property type="component" value="Chromosome"/>
</dbReference>
<feature type="region of interest" description="Disordered" evidence="1">
    <location>
        <begin position="228"/>
        <end position="250"/>
    </location>
</feature>
<dbReference type="NCBIfam" id="TIGR02940">
    <property type="entry name" value="anfO_nitrog"/>
    <property type="match status" value="1"/>
</dbReference>